<dbReference type="Pfam" id="PF02458">
    <property type="entry name" value="Transferase"/>
    <property type="match status" value="2"/>
</dbReference>
<accession>R7WDZ8</accession>
<dbReference type="InterPro" id="IPR050317">
    <property type="entry name" value="Plant_Fungal_Acyltransferase"/>
</dbReference>
<dbReference type="FunFam" id="3.30.559.10:FF:000008">
    <property type="entry name" value="Tryptamine hydroxycinnamoyl transferase"/>
    <property type="match status" value="1"/>
</dbReference>
<evidence type="ECO:0000313" key="4">
    <source>
        <dbReference type="EnsemblPlants" id="EMT17289"/>
    </source>
</evidence>
<dbReference type="PANTHER" id="PTHR31642">
    <property type="entry name" value="TRICHOTHECENE 3-O-ACETYLTRANSFERASE"/>
    <property type="match status" value="1"/>
</dbReference>
<dbReference type="Gene3D" id="3.30.559.10">
    <property type="entry name" value="Chloramphenicol acetyltransferase-like domain"/>
    <property type="match status" value="2"/>
</dbReference>
<keyword evidence="2" id="KW-0808">Transferase</keyword>
<dbReference type="EnsemblPlants" id="EMT17289">
    <property type="protein sequence ID" value="EMT17289"/>
    <property type="gene ID" value="F775_17392"/>
</dbReference>
<reference evidence="4" key="1">
    <citation type="submission" date="2015-06" db="UniProtKB">
        <authorList>
            <consortium name="EnsemblPlants"/>
        </authorList>
    </citation>
    <scope>IDENTIFICATION</scope>
</reference>
<dbReference type="InterPro" id="IPR023213">
    <property type="entry name" value="CAT-like_dom_sf"/>
</dbReference>
<evidence type="ECO:0000256" key="1">
    <source>
        <dbReference type="ARBA" id="ARBA00009861"/>
    </source>
</evidence>
<organism evidence="4">
    <name type="scientific">Aegilops tauschii</name>
    <name type="common">Tausch's goatgrass</name>
    <name type="synonym">Aegilops squarrosa</name>
    <dbReference type="NCBI Taxonomy" id="37682"/>
    <lineage>
        <taxon>Eukaryota</taxon>
        <taxon>Viridiplantae</taxon>
        <taxon>Streptophyta</taxon>
        <taxon>Embryophyta</taxon>
        <taxon>Tracheophyta</taxon>
        <taxon>Spermatophyta</taxon>
        <taxon>Magnoliopsida</taxon>
        <taxon>Liliopsida</taxon>
        <taxon>Poales</taxon>
        <taxon>Poaceae</taxon>
        <taxon>BOP clade</taxon>
        <taxon>Pooideae</taxon>
        <taxon>Triticodae</taxon>
        <taxon>Triticeae</taxon>
        <taxon>Triticinae</taxon>
        <taxon>Aegilops</taxon>
    </lineage>
</organism>
<dbReference type="PANTHER" id="PTHR31642:SF230">
    <property type="match status" value="1"/>
</dbReference>
<dbReference type="AlphaFoldDB" id="R7WDZ8"/>
<sequence>MEIITSSRMLKPVYSTPHPLLGEKVQLTVFDRAALDIFVPVVVAYPAPTPSNEAIKEGLLRAVAPYPHLAGRLAADHRGRRFLHVNNEGVLVVEATVSSNLADLLAYGGMAADVHGQYHTLPEGKIQDKVLMLKRKDNLKKKTAYACATFSIMKVLGNVGEALLQIKLNRCKCGGLVVGVSYHHQTADGVAMNNFFITWETAVRQGKDFVAPTPFLDRATTAVSRRMPAPVFDHQSIEFKSGESRGCTRECGDVVSMVKIKDVRVHLTTEFLTELRARVGGRCSMFQCLLAHVWKKITAARALKPEEFTQVKVAVNCRGRAKPPVPMDFFGNMVLWAFPRLQVRDVLNWSYRAVVGAIRDAVARIDDEYIQSFVDFGSLADANGKELMATAAAGTTLCPDAEVDTWLGFRYHQLDFGTGPPCAFQPPDLPIEGLMVFVPSCTAGGGVDLFMAVAEDHVEAFEKICYSLDDDFPTSSRM</sequence>
<keyword evidence="3" id="KW-0012">Acyltransferase</keyword>
<evidence type="ECO:0000256" key="3">
    <source>
        <dbReference type="ARBA" id="ARBA00023315"/>
    </source>
</evidence>
<evidence type="ECO:0000256" key="2">
    <source>
        <dbReference type="ARBA" id="ARBA00022679"/>
    </source>
</evidence>
<proteinExistence type="inferred from homology"/>
<protein>
    <submittedName>
        <fullName evidence="4">Anthranilate N-benzoyltransferase protein 2</fullName>
    </submittedName>
</protein>
<name>R7WDZ8_AEGTA</name>
<comment type="similarity">
    <text evidence="1">Belongs to the plant acyltransferase family.</text>
</comment>
<dbReference type="GO" id="GO:0016747">
    <property type="term" value="F:acyltransferase activity, transferring groups other than amino-acyl groups"/>
    <property type="evidence" value="ECO:0007669"/>
    <property type="project" value="UniProtKB-ARBA"/>
</dbReference>